<dbReference type="FunFam" id="1.10.600.10:FF:000007">
    <property type="entry name" value="Isoprene synthase, chloroplastic"/>
    <property type="match status" value="1"/>
</dbReference>
<evidence type="ECO:0008006" key="7">
    <source>
        <dbReference type="Google" id="ProtNLM"/>
    </source>
</evidence>
<sequence>MTTIEAKATFNHENTKTSTELVRPLANFPPSIWGDRFLSFSLNHSELDAYIKAMEEPKEEIRRLIIHQTVDTNAKLSLIYSLYRLGLTYLFAEEIDSQLDKIFNELDLKDYNETDMYTVSIHFQVFRSHGYKLSCDVFNKFKDWDLGAFKEDIATDVRGLLGFYESTHMRTRSENILDEAFKFTKAKLNSLESTLKGNLSRQVKHALVRPFHCGMPMVEARLYLLNYEEECSKYDSLLKLAKVHFNYLQLLQKEELRIVSEWWKDMNFQGITPYARDRVPELYLWVLGLFFEPYYSQARIITTKIIQFVCVLDDTCDAYSTIEEFRLLTHAINRWEISAMEQLPEYMKPLYKIILEEYARLEEQLAKEGREDVVYTSKQAFQELARAYLEEAEWRHMGEVPSFEDYMKVGLTTSTHDLLSKSALIGMGNIVTEQALAWYKSHPNLIIALEIIGRLKDDVASFKFERERPTSLTSIDAYTKSFGVSEDVAVDQVKKIAEDAWKDINNGCLKPRELSMDLLAPIVNLARLSDVAYVKNDGFTFPQIFKDYITLLFLTSVPI</sequence>
<feature type="domain" description="Terpene synthase metal-binding" evidence="4">
    <location>
        <begin position="264"/>
        <end position="503"/>
    </location>
</feature>
<evidence type="ECO:0000256" key="2">
    <source>
        <dbReference type="ARBA" id="ARBA00022723"/>
    </source>
</evidence>
<dbReference type="InterPro" id="IPR050148">
    <property type="entry name" value="Terpene_synthase-like"/>
</dbReference>
<dbReference type="GO" id="GO:0016102">
    <property type="term" value="P:diterpenoid biosynthetic process"/>
    <property type="evidence" value="ECO:0007669"/>
    <property type="project" value="InterPro"/>
</dbReference>
<dbReference type="Pfam" id="PF01397">
    <property type="entry name" value="Terpene_synth"/>
    <property type="match status" value="1"/>
</dbReference>
<feature type="domain" description="Terpene synthase N-terminal" evidence="3">
    <location>
        <begin position="32"/>
        <end position="207"/>
    </location>
</feature>
<dbReference type="SUPFAM" id="SSF48576">
    <property type="entry name" value="Terpenoid synthases"/>
    <property type="match status" value="1"/>
</dbReference>
<dbReference type="EMBL" id="JARYMX010000001">
    <property type="protein sequence ID" value="KAJ9567254.1"/>
    <property type="molecule type" value="Genomic_DNA"/>
</dbReference>
<dbReference type="PANTHER" id="PTHR31225:SF254">
    <property type="entry name" value="LYASE"/>
    <property type="match status" value="1"/>
</dbReference>
<proteinExistence type="predicted"/>
<dbReference type="SFLD" id="SFLDS00005">
    <property type="entry name" value="Isoprenoid_Synthase_Type_I"/>
    <property type="match status" value="1"/>
</dbReference>
<keyword evidence="2" id="KW-0479">Metal-binding</keyword>
<dbReference type="InterPro" id="IPR005630">
    <property type="entry name" value="Terpene_synthase_metal-bd"/>
</dbReference>
<dbReference type="Gene3D" id="1.10.600.10">
    <property type="entry name" value="Farnesyl Diphosphate Synthase"/>
    <property type="match status" value="1"/>
</dbReference>
<dbReference type="PANTHER" id="PTHR31225">
    <property type="entry name" value="OS04G0344100 PROTEIN-RELATED"/>
    <property type="match status" value="1"/>
</dbReference>
<protein>
    <recommendedName>
        <fullName evidence="7">Germacrene A synthase</fullName>
    </recommendedName>
</protein>
<reference evidence="5" key="1">
    <citation type="submission" date="2023-03" db="EMBL/GenBank/DDBJ databases">
        <title>Chromosome-scale reference genome and RAD-based genetic map of yellow starthistle (Centaurea solstitialis) reveal putative structural variation and QTLs associated with invader traits.</title>
        <authorList>
            <person name="Reatini B."/>
            <person name="Cang F.A."/>
            <person name="Jiang Q."/>
            <person name="Mckibben M.T.W."/>
            <person name="Barker M.S."/>
            <person name="Rieseberg L.H."/>
            <person name="Dlugosch K.M."/>
        </authorList>
    </citation>
    <scope>NUCLEOTIDE SEQUENCE</scope>
    <source>
        <strain evidence="5">CAN-66</strain>
        <tissue evidence="5">Leaf</tissue>
    </source>
</reference>
<gene>
    <name evidence="5" type="ORF">OSB04_003220</name>
</gene>
<comment type="caution">
    <text evidence="5">The sequence shown here is derived from an EMBL/GenBank/DDBJ whole genome shotgun (WGS) entry which is preliminary data.</text>
</comment>
<dbReference type="InterPro" id="IPR001906">
    <property type="entry name" value="Terpene_synth_N"/>
</dbReference>
<dbReference type="Gene3D" id="1.50.10.130">
    <property type="entry name" value="Terpene synthase, N-terminal domain"/>
    <property type="match status" value="1"/>
</dbReference>
<dbReference type="GO" id="GO:0000287">
    <property type="term" value="F:magnesium ion binding"/>
    <property type="evidence" value="ECO:0007669"/>
    <property type="project" value="InterPro"/>
</dbReference>
<dbReference type="InterPro" id="IPR044814">
    <property type="entry name" value="Terpene_cyclase_plant_C1"/>
</dbReference>
<dbReference type="Proteomes" id="UP001172457">
    <property type="component" value="Chromosome 1"/>
</dbReference>
<dbReference type="GO" id="GO:0010333">
    <property type="term" value="F:terpene synthase activity"/>
    <property type="evidence" value="ECO:0007669"/>
    <property type="project" value="InterPro"/>
</dbReference>
<dbReference type="Pfam" id="PF03936">
    <property type="entry name" value="Terpene_synth_C"/>
    <property type="match status" value="1"/>
</dbReference>
<evidence type="ECO:0000259" key="3">
    <source>
        <dbReference type="Pfam" id="PF01397"/>
    </source>
</evidence>
<dbReference type="SFLD" id="SFLDG01019">
    <property type="entry name" value="Terpene_Cyclase_Like_1_C_Termi"/>
    <property type="match status" value="1"/>
</dbReference>
<dbReference type="AlphaFoldDB" id="A0AA38TUQ4"/>
<dbReference type="InterPro" id="IPR008930">
    <property type="entry name" value="Terpenoid_cyclase/PrenylTrfase"/>
</dbReference>
<evidence type="ECO:0000259" key="4">
    <source>
        <dbReference type="Pfam" id="PF03936"/>
    </source>
</evidence>
<name>A0AA38TUQ4_9ASTR</name>
<dbReference type="InterPro" id="IPR036965">
    <property type="entry name" value="Terpene_synth_N_sf"/>
</dbReference>
<dbReference type="CDD" id="cd00684">
    <property type="entry name" value="Terpene_cyclase_plant_C1"/>
    <property type="match status" value="1"/>
</dbReference>
<keyword evidence="6" id="KW-1185">Reference proteome</keyword>
<dbReference type="FunFam" id="1.50.10.130:FF:000001">
    <property type="entry name" value="Isoprene synthase, chloroplastic"/>
    <property type="match status" value="1"/>
</dbReference>
<evidence type="ECO:0000256" key="1">
    <source>
        <dbReference type="ARBA" id="ARBA00001946"/>
    </source>
</evidence>
<organism evidence="5 6">
    <name type="scientific">Centaurea solstitialis</name>
    <name type="common">yellow star-thistle</name>
    <dbReference type="NCBI Taxonomy" id="347529"/>
    <lineage>
        <taxon>Eukaryota</taxon>
        <taxon>Viridiplantae</taxon>
        <taxon>Streptophyta</taxon>
        <taxon>Embryophyta</taxon>
        <taxon>Tracheophyta</taxon>
        <taxon>Spermatophyta</taxon>
        <taxon>Magnoliopsida</taxon>
        <taxon>eudicotyledons</taxon>
        <taxon>Gunneridae</taxon>
        <taxon>Pentapetalae</taxon>
        <taxon>asterids</taxon>
        <taxon>campanulids</taxon>
        <taxon>Asterales</taxon>
        <taxon>Asteraceae</taxon>
        <taxon>Carduoideae</taxon>
        <taxon>Cardueae</taxon>
        <taxon>Centaureinae</taxon>
        <taxon>Centaurea</taxon>
    </lineage>
</organism>
<accession>A0AA38TUQ4</accession>
<evidence type="ECO:0000313" key="5">
    <source>
        <dbReference type="EMBL" id="KAJ9567254.1"/>
    </source>
</evidence>
<dbReference type="SUPFAM" id="SSF48239">
    <property type="entry name" value="Terpenoid cyclases/Protein prenyltransferases"/>
    <property type="match status" value="1"/>
</dbReference>
<comment type="cofactor">
    <cofactor evidence="1">
        <name>Mg(2+)</name>
        <dbReference type="ChEBI" id="CHEBI:18420"/>
    </cofactor>
</comment>
<dbReference type="InterPro" id="IPR008949">
    <property type="entry name" value="Isoprenoid_synthase_dom_sf"/>
</dbReference>
<dbReference type="InterPro" id="IPR034741">
    <property type="entry name" value="Terpene_cyclase-like_1_C"/>
</dbReference>
<evidence type="ECO:0000313" key="6">
    <source>
        <dbReference type="Proteomes" id="UP001172457"/>
    </source>
</evidence>